<evidence type="ECO:0000313" key="4">
    <source>
        <dbReference type="Proteomes" id="UP000008466"/>
    </source>
</evidence>
<sequence>MVIERTRYLNMLINKRKNGRVKIVTGIRRCGKSFLLFELYHKYLLSEGVSEQEIIELQLDDITNAKYQNPFELDAYIRELISDVNRFYYVFIDEIQRVYTVQNPYVDVPDAKIGFVDVVLGLLKLKHVDLYISGSNSKMLSSDIHTDFKDRGTEIKVNPLTYQEFHTAFQGDERYAWDEYVTYGGMPYAVLLEDHEEKSHYLKDLFEKTYLSDVKERYKIGNDISVLDALLDYSASAVGSLTNAYKLSNTFRSVTQTSIKPETISRYLEYFQDAYILRKALRYDVKGRKYIGTPYKYYFTDVGLRNARLNFRQSEENHIMENIIYNELIVRGYDVDVGVVETSITTDEGKKIRTQHEIDFVASKGSQRYYLQSAFSLATEEKRQQEILSLIRVPDSFRKIVIIKDRIVPKHDDQGILYLGIEQFLLEEASMDL</sequence>
<accession>F0RXE6</accession>
<feature type="domain" description="AAA" evidence="1">
    <location>
        <begin position="20"/>
        <end position="165"/>
    </location>
</feature>
<dbReference type="InterPro" id="IPR041682">
    <property type="entry name" value="AAA_14"/>
</dbReference>
<evidence type="ECO:0008006" key="5">
    <source>
        <dbReference type="Google" id="ProtNLM"/>
    </source>
</evidence>
<dbReference type="KEGG" id="sbu:SpiBuddy_0154"/>
<evidence type="ECO:0000313" key="3">
    <source>
        <dbReference type="EMBL" id="ADY11996.1"/>
    </source>
</evidence>
<dbReference type="Pfam" id="PF13635">
    <property type="entry name" value="DUF4143"/>
    <property type="match status" value="1"/>
</dbReference>
<dbReference type="InterPro" id="IPR025420">
    <property type="entry name" value="DUF4143"/>
</dbReference>
<organism evidence="3 4">
    <name type="scientific">Sphaerochaeta globosa (strain ATCC BAA-1886 / DSM 22777 / Buddy)</name>
    <name type="common">Spirochaeta sp. (strain Buddy)</name>
    <dbReference type="NCBI Taxonomy" id="158189"/>
    <lineage>
        <taxon>Bacteria</taxon>
        <taxon>Pseudomonadati</taxon>
        <taxon>Spirochaetota</taxon>
        <taxon>Spirochaetia</taxon>
        <taxon>Spirochaetales</taxon>
        <taxon>Sphaerochaetaceae</taxon>
        <taxon>Sphaerochaeta</taxon>
    </lineage>
</organism>
<feature type="domain" description="DUF4143" evidence="2">
    <location>
        <begin position="213"/>
        <end position="369"/>
    </location>
</feature>
<dbReference type="SUPFAM" id="SSF52540">
    <property type="entry name" value="P-loop containing nucleoside triphosphate hydrolases"/>
    <property type="match status" value="1"/>
</dbReference>
<evidence type="ECO:0000259" key="2">
    <source>
        <dbReference type="Pfam" id="PF13635"/>
    </source>
</evidence>
<dbReference type="PANTHER" id="PTHR33295">
    <property type="entry name" value="ATPASE"/>
    <property type="match status" value="1"/>
</dbReference>
<dbReference type="OrthoDB" id="9801684at2"/>
<protein>
    <recommendedName>
        <fullName evidence="5">ATPase</fullName>
    </recommendedName>
</protein>
<dbReference type="EMBL" id="CP002541">
    <property type="protein sequence ID" value="ADY11996.1"/>
    <property type="molecule type" value="Genomic_DNA"/>
</dbReference>
<gene>
    <name evidence="3" type="ordered locus">SpiBuddy_0154</name>
</gene>
<name>F0RXE6_SPHGB</name>
<dbReference type="eggNOG" id="COG1373">
    <property type="taxonomic scope" value="Bacteria"/>
</dbReference>
<dbReference type="STRING" id="158189.SpiBuddy_0154"/>
<keyword evidence="4" id="KW-1185">Reference proteome</keyword>
<evidence type="ECO:0000259" key="1">
    <source>
        <dbReference type="Pfam" id="PF13173"/>
    </source>
</evidence>
<dbReference type="HOGENOM" id="CLU_041527_1_0_12"/>
<dbReference type="AlphaFoldDB" id="F0RXE6"/>
<proteinExistence type="predicted"/>
<dbReference type="InterPro" id="IPR027417">
    <property type="entry name" value="P-loop_NTPase"/>
</dbReference>
<dbReference type="PANTHER" id="PTHR33295:SF18">
    <property type="entry name" value="AAA+ ATPASE DOMAIN-CONTAINING PROTEIN"/>
    <property type="match status" value="1"/>
</dbReference>
<dbReference type="Pfam" id="PF13173">
    <property type="entry name" value="AAA_14"/>
    <property type="match status" value="1"/>
</dbReference>
<dbReference type="Proteomes" id="UP000008466">
    <property type="component" value="Chromosome"/>
</dbReference>
<dbReference type="RefSeq" id="WP_013605849.1">
    <property type="nucleotide sequence ID" value="NC_015152.1"/>
</dbReference>
<reference evidence="4" key="1">
    <citation type="submission" date="2011-02" db="EMBL/GenBank/DDBJ databases">
        <title>Complete sequence of Spirochaeta sp. Buddy.</title>
        <authorList>
            <person name="Lucas S."/>
            <person name="Copeland A."/>
            <person name="Lapidus A."/>
            <person name="Cheng J.-F."/>
            <person name="Goodwin L."/>
            <person name="Pitluck S."/>
            <person name="Zeytun A."/>
            <person name="Detter J.C."/>
            <person name="Han C."/>
            <person name="Tapia R."/>
            <person name="Land M."/>
            <person name="Hauser L."/>
            <person name="Kyrpides N."/>
            <person name="Ivanova N."/>
            <person name="Mikhailova N."/>
            <person name="Pagani I."/>
            <person name="Ritalahti K.M."/>
            <person name="Loeffler F.E."/>
            <person name="Woyke T."/>
        </authorList>
    </citation>
    <scope>NUCLEOTIDE SEQUENCE [LARGE SCALE GENOMIC DNA]</scope>
    <source>
        <strain evidence="4">ATCC BAA-1886 / DSM 22777 / Buddy</strain>
    </source>
</reference>